<dbReference type="Proteomes" id="UP001595803">
    <property type="component" value="Unassembled WGS sequence"/>
</dbReference>
<keyword evidence="3" id="KW-1185">Reference proteome</keyword>
<name>A0ABV7Z9B7_9DEIO</name>
<evidence type="ECO:0000313" key="3">
    <source>
        <dbReference type="Proteomes" id="UP001595803"/>
    </source>
</evidence>
<evidence type="ECO:0000313" key="2">
    <source>
        <dbReference type="EMBL" id="MFC3832888.1"/>
    </source>
</evidence>
<proteinExistence type="predicted"/>
<reference evidence="3" key="1">
    <citation type="journal article" date="2019" name="Int. J. Syst. Evol. Microbiol.">
        <title>The Global Catalogue of Microorganisms (GCM) 10K type strain sequencing project: providing services to taxonomists for standard genome sequencing and annotation.</title>
        <authorList>
            <consortium name="The Broad Institute Genomics Platform"/>
            <consortium name="The Broad Institute Genome Sequencing Center for Infectious Disease"/>
            <person name="Wu L."/>
            <person name="Ma J."/>
        </authorList>
    </citation>
    <scope>NUCLEOTIDE SEQUENCE [LARGE SCALE GENOMIC DNA]</scope>
    <source>
        <strain evidence="3">CCTCC AB 2017081</strain>
    </source>
</reference>
<comment type="caution">
    <text evidence="2">The sequence shown here is derived from an EMBL/GenBank/DDBJ whole genome shotgun (WGS) entry which is preliminary data.</text>
</comment>
<dbReference type="RefSeq" id="WP_322474777.1">
    <property type="nucleotide sequence ID" value="NZ_JBHRZG010000009.1"/>
</dbReference>
<feature type="region of interest" description="Disordered" evidence="1">
    <location>
        <begin position="1"/>
        <end position="44"/>
    </location>
</feature>
<accession>A0ABV7Z9B7</accession>
<sequence>MSSIKNMMKQAQPDDGRPGEAGKPPIPSVASGGGESRRALNLPVYAAPEERKPLSTRVKPSLKKVLEAYVQECRDAGFPVTQELVLDALLRELRDDHVLRERVARVLIRELT</sequence>
<dbReference type="EMBL" id="JBHRZG010000009">
    <property type="protein sequence ID" value="MFC3832888.1"/>
    <property type="molecule type" value="Genomic_DNA"/>
</dbReference>
<evidence type="ECO:0000256" key="1">
    <source>
        <dbReference type="SAM" id="MobiDB-lite"/>
    </source>
</evidence>
<protein>
    <submittedName>
        <fullName evidence="2">Uncharacterized protein</fullName>
    </submittedName>
</protein>
<gene>
    <name evidence="2" type="ORF">ACFOSB_08475</name>
</gene>
<organism evidence="2 3">
    <name type="scientific">Deinococcus rufus</name>
    <dbReference type="NCBI Taxonomy" id="2136097"/>
    <lineage>
        <taxon>Bacteria</taxon>
        <taxon>Thermotogati</taxon>
        <taxon>Deinococcota</taxon>
        <taxon>Deinococci</taxon>
        <taxon>Deinococcales</taxon>
        <taxon>Deinococcaceae</taxon>
        <taxon>Deinococcus</taxon>
    </lineage>
</organism>